<dbReference type="AlphaFoldDB" id="A0A822ZGS1"/>
<comment type="caution">
    <text evidence="1">The sequence shown here is derived from an EMBL/GenBank/DDBJ whole genome shotgun (WGS) entry which is preliminary data.</text>
</comment>
<proteinExistence type="predicted"/>
<evidence type="ECO:0000313" key="2">
    <source>
        <dbReference type="Proteomes" id="UP000607653"/>
    </source>
</evidence>
<sequence length="143" mass="15928">MSTLSRSGGFFNAMEVQVAGETAGEDRVQVVCSEENVWLFCAIYDGFDCRDAADFLAGTFYETIGLYLNLLDWKPKQEGVTSSDGYLKYFLEDGYNSPEEKITSRILAKDTRVNSVIEEAPFVNTGVSYDSFRQGILNVSNVL</sequence>
<accession>A0A822ZGS1</accession>
<evidence type="ECO:0000313" key="1">
    <source>
        <dbReference type="EMBL" id="DAD43690.1"/>
    </source>
</evidence>
<dbReference type="SUPFAM" id="SSF81606">
    <property type="entry name" value="PP2C-like"/>
    <property type="match status" value="1"/>
</dbReference>
<dbReference type="Proteomes" id="UP000607653">
    <property type="component" value="Unassembled WGS sequence"/>
</dbReference>
<organism evidence="1 2">
    <name type="scientific">Nelumbo nucifera</name>
    <name type="common">Sacred lotus</name>
    <dbReference type="NCBI Taxonomy" id="4432"/>
    <lineage>
        <taxon>Eukaryota</taxon>
        <taxon>Viridiplantae</taxon>
        <taxon>Streptophyta</taxon>
        <taxon>Embryophyta</taxon>
        <taxon>Tracheophyta</taxon>
        <taxon>Spermatophyta</taxon>
        <taxon>Magnoliopsida</taxon>
        <taxon>Proteales</taxon>
        <taxon>Nelumbonaceae</taxon>
        <taxon>Nelumbo</taxon>
    </lineage>
</organism>
<evidence type="ECO:0008006" key="3">
    <source>
        <dbReference type="Google" id="ProtNLM"/>
    </source>
</evidence>
<dbReference type="EMBL" id="DUZY01000006">
    <property type="protein sequence ID" value="DAD43690.1"/>
    <property type="molecule type" value="Genomic_DNA"/>
</dbReference>
<dbReference type="Gene3D" id="3.60.40.10">
    <property type="entry name" value="PPM-type phosphatase domain"/>
    <property type="match status" value="1"/>
</dbReference>
<protein>
    <recommendedName>
        <fullName evidence="3">PPM-type phosphatase domain-containing protein</fullName>
    </recommendedName>
</protein>
<keyword evidence="2" id="KW-1185">Reference proteome</keyword>
<name>A0A822ZGS1_NELNU</name>
<dbReference type="InterPro" id="IPR036457">
    <property type="entry name" value="PPM-type-like_dom_sf"/>
</dbReference>
<gene>
    <name evidence="1" type="ORF">HUJ06_001920</name>
</gene>
<reference evidence="1 2" key="1">
    <citation type="journal article" date="2020" name="Mol. Biol. Evol.">
        <title>Distinct Expression and Methylation Patterns for Genes with Different Fates following a Single Whole-Genome Duplication in Flowering Plants.</title>
        <authorList>
            <person name="Shi T."/>
            <person name="Rahmani R.S."/>
            <person name="Gugger P.F."/>
            <person name="Wang M."/>
            <person name="Li H."/>
            <person name="Zhang Y."/>
            <person name="Li Z."/>
            <person name="Wang Q."/>
            <person name="Van de Peer Y."/>
            <person name="Marchal K."/>
            <person name="Chen J."/>
        </authorList>
    </citation>
    <scope>NUCLEOTIDE SEQUENCE [LARGE SCALE GENOMIC DNA]</scope>
    <source>
        <tissue evidence="1">Leaf</tissue>
    </source>
</reference>